<keyword evidence="4 7" id="KW-0812">Transmembrane</keyword>
<evidence type="ECO:0000313" key="9">
    <source>
        <dbReference type="EMBL" id="QEO18513.1"/>
    </source>
</evidence>
<dbReference type="CDD" id="cd06261">
    <property type="entry name" value="TM_PBP2"/>
    <property type="match status" value="1"/>
</dbReference>
<comment type="similarity">
    <text evidence="7">Belongs to the binding-protein-dependent transport system permease family.</text>
</comment>
<dbReference type="Pfam" id="PF19300">
    <property type="entry name" value="BPD_transp_1_N"/>
    <property type="match status" value="1"/>
</dbReference>
<evidence type="ECO:0000256" key="5">
    <source>
        <dbReference type="ARBA" id="ARBA00022989"/>
    </source>
</evidence>
<keyword evidence="6 7" id="KW-0472">Membrane</keyword>
<gene>
    <name evidence="9" type="ORF">FLP30_02745</name>
</gene>
<dbReference type="PROSITE" id="PS50928">
    <property type="entry name" value="ABC_TM1"/>
    <property type="match status" value="1"/>
</dbReference>
<dbReference type="GO" id="GO:0005886">
    <property type="term" value="C:plasma membrane"/>
    <property type="evidence" value="ECO:0007669"/>
    <property type="project" value="UniProtKB-SubCell"/>
</dbReference>
<keyword evidence="3" id="KW-1003">Cell membrane</keyword>
<keyword evidence="2 7" id="KW-0813">Transport</keyword>
<evidence type="ECO:0000256" key="6">
    <source>
        <dbReference type="ARBA" id="ARBA00023136"/>
    </source>
</evidence>
<feature type="domain" description="ABC transmembrane type-1" evidence="8">
    <location>
        <begin position="97"/>
        <end position="302"/>
    </location>
</feature>
<accession>A0A5C1YRU9</accession>
<organism evidence="9 10">
    <name type="scientific">Acetobacter vaccinii</name>
    <dbReference type="NCBI Taxonomy" id="2592655"/>
    <lineage>
        <taxon>Bacteria</taxon>
        <taxon>Pseudomonadati</taxon>
        <taxon>Pseudomonadota</taxon>
        <taxon>Alphaproteobacteria</taxon>
        <taxon>Acetobacterales</taxon>
        <taxon>Acetobacteraceae</taxon>
        <taxon>Acetobacter</taxon>
    </lineage>
</organism>
<feature type="transmembrane region" description="Helical" evidence="7">
    <location>
        <begin position="12"/>
        <end position="32"/>
    </location>
</feature>
<dbReference type="EMBL" id="CP043506">
    <property type="protein sequence ID" value="QEO18513.1"/>
    <property type="molecule type" value="Genomic_DNA"/>
</dbReference>
<protein>
    <submittedName>
        <fullName evidence="9">ABC transporter permease</fullName>
    </submittedName>
</protein>
<proteinExistence type="inferred from homology"/>
<dbReference type="Pfam" id="PF00528">
    <property type="entry name" value="BPD_transp_1"/>
    <property type="match status" value="1"/>
</dbReference>
<evidence type="ECO:0000256" key="3">
    <source>
        <dbReference type="ARBA" id="ARBA00022475"/>
    </source>
</evidence>
<dbReference type="AlphaFoldDB" id="A0A5C1YRU9"/>
<keyword evidence="5 7" id="KW-1133">Transmembrane helix</keyword>
<feature type="transmembrane region" description="Helical" evidence="7">
    <location>
        <begin position="145"/>
        <end position="164"/>
    </location>
</feature>
<dbReference type="Gene3D" id="1.10.3720.10">
    <property type="entry name" value="MetI-like"/>
    <property type="match status" value="1"/>
</dbReference>
<dbReference type="GO" id="GO:0071916">
    <property type="term" value="F:dipeptide transmembrane transporter activity"/>
    <property type="evidence" value="ECO:0007669"/>
    <property type="project" value="TreeGrafter"/>
</dbReference>
<feature type="transmembrane region" description="Helical" evidence="7">
    <location>
        <begin position="103"/>
        <end position="124"/>
    </location>
</feature>
<dbReference type="InterPro" id="IPR035906">
    <property type="entry name" value="MetI-like_sf"/>
</dbReference>
<dbReference type="OrthoDB" id="7834831at2"/>
<dbReference type="PANTHER" id="PTHR43163">
    <property type="entry name" value="DIPEPTIDE TRANSPORT SYSTEM PERMEASE PROTEIN DPPB-RELATED"/>
    <property type="match status" value="1"/>
</dbReference>
<evidence type="ECO:0000259" key="8">
    <source>
        <dbReference type="PROSITE" id="PS50928"/>
    </source>
</evidence>
<evidence type="ECO:0000313" key="10">
    <source>
        <dbReference type="Proteomes" id="UP000324536"/>
    </source>
</evidence>
<dbReference type="InterPro" id="IPR000515">
    <property type="entry name" value="MetI-like"/>
</dbReference>
<sequence length="322" mass="34657">MLKNQTFRHFLLSRLALVLIASLVVFASMVLLPGDPAEVLLGVDARPDTIATLHHKLGLDRPLPERYLHWLKDMATGDLGQSYSYSIPVSQLLSDRLAVSAPLAGMALGLAVILGVPLGLFAAARKGRAVDVILMSGIQLTKAMPDFWLAMILTSIFALTLHWFPAGGFPGWGQGIAHGVQALLLPALALALPQAAVLARFSRSSALQTLQAPFILTARAHGLSRQAVLWRHVLPHSLPPVLAVISLQIPLLLSGTIIVENVFDLHGTGSLLLEAVNQRDIPVVQGCVLLVVLVVILEKGLLQWLESRLSPWVNHTQGGPRS</sequence>
<reference evidence="9 10" key="1">
    <citation type="submission" date="2019-09" db="EMBL/GenBank/DDBJ databases">
        <title>Genome sequencing of strain KACC 21233.</title>
        <authorList>
            <person name="Heo J."/>
            <person name="Kim S.-J."/>
            <person name="Kim J.-S."/>
            <person name="Hong S.-B."/>
            <person name="Kwon S.-W."/>
        </authorList>
    </citation>
    <scope>NUCLEOTIDE SEQUENCE [LARGE SCALE GENOMIC DNA]</scope>
    <source>
        <strain evidence="9 10">KACC 21233</strain>
    </source>
</reference>
<evidence type="ECO:0000256" key="2">
    <source>
        <dbReference type="ARBA" id="ARBA00022448"/>
    </source>
</evidence>
<dbReference type="InterPro" id="IPR045621">
    <property type="entry name" value="BPD_transp_1_N"/>
</dbReference>
<dbReference type="Proteomes" id="UP000324536">
    <property type="component" value="Chromosome"/>
</dbReference>
<dbReference type="KEGG" id="acek:FLP30_02745"/>
<keyword evidence="10" id="KW-1185">Reference proteome</keyword>
<feature type="transmembrane region" description="Helical" evidence="7">
    <location>
        <begin position="176"/>
        <end position="199"/>
    </location>
</feature>
<comment type="subcellular location">
    <subcellularLocation>
        <location evidence="1 7">Cell membrane</location>
        <topology evidence="1 7">Multi-pass membrane protein</topology>
    </subcellularLocation>
</comment>
<evidence type="ECO:0000256" key="4">
    <source>
        <dbReference type="ARBA" id="ARBA00022692"/>
    </source>
</evidence>
<name>A0A5C1YRU9_9PROT</name>
<dbReference type="SUPFAM" id="SSF161098">
    <property type="entry name" value="MetI-like"/>
    <property type="match status" value="1"/>
</dbReference>
<dbReference type="PANTHER" id="PTHR43163:SF6">
    <property type="entry name" value="DIPEPTIDE TRANSPORT SYSTEM PERMEASE PROTEIN DPPB-RELATED"/>
    <property type="match status" value="1"/>
</dbReference>
<evidence type="ECO:0000256" key="1">
    <source>
        <dbReference type="ARBA" id="ARBA00004651"/>
    </source>
</evidence>
<evidence type="ECO:0000256" key="7">
    <source>
        <dbReference type="RuleBase" id="RU363032"/>
    </source>
</evidence>